<dbReference type="SUPFAM" id="SSF81324">
    <property type="entry name" value="Voltage-gated potassium channels"/>
    <property type="match status" value="1"/>
</dbReference>
<evidence type="ECO:0000313" key="2">
    <source>
        <dbReference type="EMBL" id="GAH14806.1"/>
    </source>
</evidence>
<dbReference type="Gene3D" id="1.10.287.70">
    <property type="match status" value="1"/>
</dbReference>
<feature type="non-terminal residue" evidence="2">
    <location>
        <position position="64"/>
    </location>
</feature>
<evidence type="ECO:0000259" key="1">
    <source>
        <dbReference type="Pfam" id="PF07885"/>
    </source>
</evidence>
<accession>X1D1X7</accession>
<reference evidence="2" key="1">
    <citation type="journal article" date="2014" name="Front. Microbiol.">
        <title>High frequency of phylogenetically diverse reductive dehalogenase-homologous genes in deep subseafloor sedimentary metagenomes.</title>
        <authorList>
            <person name="Kawai M."/>
            <person name="Futagami T."/>
            <person name="Toyoda A."/>
            <person name="Takaki Y."/>
            <person name="Nishi S."/>
            <person name="Hori S."/>
            <person name="Arai W."/>
            <person name="Tsubouchi T."/>
            <person name="Morono Y."/>
            <person name="Uchiyama I."/>
            <person name="Ito T."/>
            <person name="Fujiyama A."/>
            <person name="Inagaki F."/>
            <person name="Takami H."/>
        </authorList>
    </citation>
    <scope>NUCLEOTIDE SEQUENCE</scope>
    <source>
        <strain evidence="2">Expedition CK06-06</strain>
    </source>
</reference>
<dbReference type="AlphaFoldDB" id="X1D1X7"/>
<protein>
    <recommendedName>
        <fullName evidence="1">Potassium channel domain-containing protein</fullName>
    </recommendedName>
</protein>
<gene>
    <name evidence="2" type="ORF">S01H4_58431</name>
</gene>
<comment type="caution">
    <text evidence="2">The sequence shown here is derived from an EMBL/GenBank/DDBJ whole genome shotgun (WGS) entry which is preliminary data.</text>
</comment>
<feature type="domain" description="Potassium channel" evidence="1">
    <location>
        <begin position="20"/>
        <end position="60"/>
    </location>
</feature>
<dbReference type="Pfam" id="PF07885">
    <property type="entry name" value="Ion_trans_2"/>
    <property type="match status" value="1"/>
</dbReference>
<name>X1D1X7_9ZZZZ</name>
<dbReference type="InterPro" id="IPR013099">
    <property type="entry name" value="K_chnl_dom"/>
</dbReference>
<organism evidence="2">
    <name type="scientific">marine sediment metagenome</name>
    <dbReference type="NCBI Taxonomy" id="412755"/>
    <lineage>
        <taxon>unclassified sequences</taxon>
        <taxon>metagenomes</taxon>
        <taxon>ecological metagenomes</taxon>
    </lineage>
</organism>
<dbReference type="EMBL" id="BART01034127">
    <property type="protein sequence ID" value="GAH14806.1"/>
    <property type="molecule type" value="Genomic_DNA"/>
</dbReference>
<sequence length="64" mass="7169">MNSGIEINNNICCEDCRDEKSLYIKAFYWTITTLTTIGYGDITPTGNVLILYVILIELLGAGMY</sequence>
<proteinExistence type="predicted"/>